<dbReference type="PRINTS" id="PR00080">
    <property type="entry name" value="SDRFAMILY"/>
</dbReference>
<evidence type="ECO:0000313" key="5">
    <source>
        <dbReference type="Proteomes" id="UP000322634"/>
    </source>
</evidence>
<keyword evidence="5" id="KW-1185">Reference proteome</keyword>
<dbReference type="EMBL" id="VSFF01000013">
    <property type="protein sequence ID" value="TYC09837.1"/>
    <property type="molecule type" value="Genomic_DNA"/>
</dbReference>
<evidence type="ECO:0000256" key="1">
    <source>
        <dbReference type="ARBA" id="ARBA00006484"/>
    </source>
</evidence>
<comment type="similarity">
    <text evidence="1 3">Belongs to the short-chain dehydrogenases/reductases (SDR) family.</text>
</comment>
<dbReference type="AlphaFoldDB" id="A0A5D0TVD8"/>
<dbReference type="GO" id="GO:0016020">
    <property type="term" value="C:membrane"/>
    <property type="evidence" value="ECO:0007669"/>
    <property type="project" value="TreeGrafter"/>
</dbReference>
<comment type="caution">
    <text evidence="4">The sequence shown here is derived from an EMBL/GenBank/DDBJ whole genome shotgun (WGS) entry which is preliminary data.</text>
</comment>
<dbReference type="GO" id="GO:0016616">
    <property type="term" value="F:oxidoreductase activity, acting on the CH-OH group of donors, NAD or NADP as acceptor"/>
    <property type="evidence" value="ECO:0007669"/>
    <property type="project" value="UniProtKB-ARBA"/>
</dbReference>
<dbReference type="InterPro" id="IPR002347">
    <property type="entry name" value="SDR_fam"/>
</dbReference>
<dbReference type="Gene3D" id="3.40.50.720">
    <property type="entry name" value="NAD(P)-binding Rossmann-like Domain"/>
    <property type="match status" value="1"/>
</dbReference>
<protein>
    <submittedName>
        <fullName evidence="4">SDR family oxidoreductase</fullName>
    </submittedName>
</protein>
<dbReference type="PRINTS" id="PR00081">
    <property type="entry name" value="GDHRDH"/>
</dbReference>
<proteinExistence type="inferred from homology"/>
<dbReference type="PANTHER" id="PTHR44196:SF1">
    <property type="entry name" value="DEHYDROGENASE_REDUCTASE SDR FAMILY MEMBER 7B"/>
    <property type="match status" value="1"/>
</dbReference>
<dbReference type="PANTHER" id="PTHR44196">
    <property type="entry name" value="DEHYDROGENASE/REDUCTASE SDR FAMILY MEMBER 7B"/>
    <property type="match status" value="1"/>
</dbReference>
<evidence type="ECO:0000256" key="3">
    <source>
        <dbReference type="RuleBase" id="RU000363"/>
    </source>
</evidence>
<dbReference type="SUPFAM" id="SSF51735">
    <property type="entry name" value="NAD(P)-binding Rossmann-fold domains"/>
    <property type="match status" value="1"/>
</dbReference>
<dbReference type="Proteomes" id="UP000322634">
    <property type="component" value="Unassembled WGS sequence"/>
</dbReference>
<reference evidence="4 5" key="1">
    <citation type="submission" date="2019-08" db="EMBL/GenBank/DDBJ databases">
        <title>Actinomadura sp. nov. CYP1-5 isolated from mountain soil.</title>
        <authorList>
            <person name="Songsumanus A."/>
            <person name="Kuncharoen N."/>
            <person name="Kudo T."/>
            <person name="Yuki M."/>
            <person name="Igarashi Y."/>
            <person name="Tanasupawat S."/>
        </authorList>
    </citation>
    <scope>NUCLEOTIDE SEQUENCE [LARGE SCALE GENOMIC DNA]</scope>
    <source>
        <strain evidence="4 5">GKU157</strain>
    </source>
</reference>
<accession>A0A5D0TVD8</accession>
<evidence type="ECO:0000256" key="2">
    <source>
        <dbReference type="ARBA" id="ARBA00023002"/>
    </source>
</evidence>
<dbReference type="InterPro" id="IPR036291">
    <property type="entry name" value="NAD(P)-bd_dom_sf"/>
</dbReference>
<gene>
    <name evidence="4" type="ORF">FXF65_32475</name>
</gene>
<name>A0A5D0TVD8_9ACTN</name>
<organism evidence="4 5">
    <name type="scientific">Actinomadura syzygii</name>
    <dbReference type="NCBI Taxonomy" id="1427538"/>
    <lineage>
        <taxon>Bacteria</taxon>
        <taxon>Bacillati</taxon>
        <taxon>Actinomycetota</taxon>
        <taxon>Actinomycetes</taxon>
        <taxon>Streptosporangiales</taxon>
        <taxon>Thermomonosporaceae</taxon>
        <taxon>Actinomadura</taxon>
    </lineage>
</organism>
<evidence type="ECO:0000313" key="4">
    <source>
        <dbReference type="EMBL" id="TYC09837.1"/>
    </source>
</evidence>
<keyword evidence="2" id="KW-0560">Oxidoreductase</keyword>
<dbReference type="FunFam" id="3.40.50.720:FF:000047">
    <property type="entry name" value="NADP-dependent L-serine/L-allo-threonine dehydrogenase"/>
    <property type="match status" value="1"/>
</dbReference>
<sequence>MPCAVPERGASLSDDVRDTGLKGRRVLVTGASTGIGEAIARDLAGRGAHVAVLARRARPLEALACEIGGVPVQADLKDPDAAADGVAAAASGLGGGLDALVNNAGTFRLGYVTDGLTSDWQDMVEVNILGLLAVTRAAVPHLARSPRGQIVNIGSMSGRRVSHPASGVYAGTKHAVHAMSEAIRCELHDKGIRVTVIAPGLVRTNHGGYITDPALRADAERDQREEGLDPRDVAAQVRHVLCTPPDVHLTEIAMFSARQYPS</sequence>
<dbReference type="OrthoDB" id="9792003at2"/>
<dbReference type="Pfam" id="PF00106">
    <property type="entry name" value="adh_short"/>
    <property type="match status" value="1"/>
</dbReference>